<dbReference type="EMBL" id="JALNMJ010000013">
    <property type="protein sequence ID" value="MCK7614020.1"/>
    <property type="molecule type" value="Genomic_DNA"/>
</dbReference>
<name>A0ABT0GYV2_9HYPH</name>
<gene>
    <name evidence="2" type="ORF">M0H32_17770</name>
</gene>
<protein>
    <submittedName>
        <fullName evidence="2">Uncharacterized protein</fullName>
    </submittedName>
</protein>
<keyword evidence="3" id="KW-1185">Reference proteome</keyword>
<accession>A0ABT0GYV2</accession>
<evidence type="ECO:0000313" key="2">
    <source>
        <dbReference type="EMBL" id="MCK7614020.1"/>
    </source>
</evidence>
<feature type="signal peptide" evidence="1">
    <location>
        <begin position="1"/>
        <end position="20"/>
    </location>
</feature>
<evidence type="ECO:0000313" key="3">
    <source>
        <dbReference type="Proteomes" id="UP001431221"/>
    </source>
</evidence>
<reference evidence="2" key="1">
    <citation type="submission" date="2022-04" db="EMBL/GenBank/DDBJ databases">
        <title>Roseibium sp. CAU 1639 isolated from mud.</title>
        <authorList>
            <person name="Kim W."/>
        </authorList>
    </citation>
    <scope>NUCLEOTIDE SEQUENCE</scope>
    <source>
        <strain evidence="2">CAU 1639</strain>
    </source>
</reference>
<dbReference type="RefSeq" id="WP_248156385.1">
    <property type="nucleotide sequence ID" value="NZ_JALNMJ010000013.1"/>
</dbReference>
<organism evidence="2 3">
    <name type="scientific">Roseibium sediminicola</name>
    <dbReference type="NCBI Taxonomy" id="2933272"/>
    <lineage>
        <taxon>Bacteria</taxon>
        <taxon>Pseudomonadati</taxon>
        <taxon>Pseudomonadota</taxon>
        <taxon>Alphaproteobacteria</taxon>
        <taxon>Hyphomicrobiales</taxon>
        <taxon>Stappiaceae</taxon>
        <taxon>Roseibium</taxon>
    </lineage>
</organism>
<dbReference type="Proteomes" id="UP001431221">
    <property type="component" value="Unassembled WGS sequence"/>
</dbReference>
<keyword evidence="1" id="KW-0732">Signal</keyword>
<comment type="caution">
    <text evidence="2">The sequence shown here is derived from an EMBL/GenBank/DDBJ whole genome shotgun (WGS) entry which is preliminary data.</text>
</comment>
<evidence type="ECO:0000256" key="1">
    <source>
        <dbReference type="SAM" id="SignalP"/>
    </source>
</evidence>
<proteinExistence type="predicted"/>
<sequence>MRKGLICAVFLAFSFVYLGAATGSAEAGSLLFRFESKHPNVVNVELYSDTRRGHVWPGNNKVYVLDDYSVKTINISCRNGERICYGAWVKNRSNSYWGVGYKNRNRCSSCCWTCNGGQTKVIVLNP</sequence>
<feature type="chain" id="PRO_5047332145" evidence="1">
    <location>
        <begin position="21"/>
        <end position="126"/>
    </location>
</feature>